<sequence length="105" mass="11639">MKFTTLIPLNRNDGSEVSQAEINEILAEIATRFGGFTSEGTVDGSWLDSGKIYSDRLLKVSVACDRSQYEEAKQVVIGIGRRTGQLAMFFEVVFFDGVQILEIVD</sequence>
<organism evidence="1 2">
    <name type="scientific">Blastopirellula retiformator</name>
    <dbReference type="NCBI Taxonomy" id="2527970"/>
    <lineage>
        <taxon>Bacteria</taxon>
        <taxon>Pseudomonadati</taxon>
        <taxon>Planctomycetota</taxon>
        <taxon>Planctomycetia</taxon>
        <taxon>Pirellulales</taxon>
        <taxon>Pirellulaceae</taxon>
        <taxon>Blastopirellula</taxon>
    </lineage>
</organism>
<proteinExistence type="predicted"/>
<dbReference type="Proteomes" id="UP000318878">
    <property type="component" value="Unassembled WGS sequence"/>
</dbReference>
<dbReference type="AlphaFoldDB" id="A0A5C5UYJ6"/>
<gene>
    <name evidence="1" type="ORF">Enr8_42530</name>
</gene>
<comment type="caution">
    <text evidence="1">The sequence shown here is derived from an EMBL/GenBank/DDBJ whole genome shotgun (WGS) entry which is preliminary data.</text>
</comment>
<accession>A0A5C5UYJ6</accession>
<dbReference type="RefSeq" id="WP_146435417.1">
    <property type="nucleotide sequence ID" value="NZ_SJPF01000005.1"/>
</dbReference>
<protein>
    <submittedName>
        <fullName evidence="1">Uncharacterized protein</fullName>
    </submittedName>
</protein>
<keyword evidence="2" id="KW-1185">Reference proteome</keyword>
<dbReference type="EMBL" id="SJPF01000005">
    <property type="protein sequence ID" value="TWT30730.1"/>
    <property type="molecule type" value="Genomic_DNA"/>
</dbReference>
<evidence type="ECO:0000313" key="2">
    <source>
        <dbReference type="Proteomes" id="UP000318878"/>
    </source>
</evidence>
<name>A0A5C5UYJ6_9BACT</name>
<dbReference type="OrthoDB" id="287225at2"/>
<reference evidence="1 2" key="1">
    <citation type="submission" date="2019-02" db="EMBL/GenBank/DDBJ databases">
        <title>Deep-cultivation of Planctomycetes and their phenomic and genomic characterization uncovers novel biology.</title>
        <authorList>
            <person name="Wiegand S."/>
            <person name="Jogler M."/>
            <person name="Boedeker C."/>
            <person name="Pinto D."/>
            <person name="Vollmers J."/>
            <person name="Rivas-Marin E."/>
            <person name="Kohn T."/>
            <person name="Peeters S.H."/>
            <person name="Heuer A."/>
            <person name="Rast P."/>
            <person name="Oberbeckmann S."/>
            <person name="Bunk B."/>
            <person name="Jeske O."/>
            <person name="Meyerdierks A."/>
            <person name="Storesund J.E."/>
            <person name="Kallscheuer N."/>
            <person name="Luecker S."/>
            <person name="Lage O.M."/>
            <person name="Pohl T."/>
            <person name="Merkel B.J."/>
            <person name="Hornburger P."/>
            <person name="Mueller R.-W."/>
            <person name="Bruemmer F."/>
            <person name="Labrenz M."/>
            <person name="Spormann A.M."/>
            <person name="Op Den Camp H."/>
            <person name="Overmann J."/>
            <person name="Amann R."/>
            <person name="Jetten M.S.M."/>
            <person name="Mascher T."/>
            <person name="Medema M.H."/>
            <person name="Devos D.P."/>
            <person name="Kaster A.-K."/>
            <person name="Ovreas L."/>
            <person name="Rohde M."/>
            <person name="Galperin M.Y."/>
            <person name="Jogler C."/>
        </authorList>
    </citation>
    <scope>NUCLEOTIDE SEQUENCE [LARGE SCALE GENOMIC DNA]</scope>
    <source>
        <strain evidence="1 2">Enr8</strain>
    </source>
</reference>
<evidence type="ECO:0000313" key="1">
    <source>
        <dbReference type="EMBL" id="TWT30730.1"/>
    </source>
</evidence>